<dbReference type="InterPro" id="IPR011280">
    <property type="entry name" value="Succ_DH/Fum_Rdt_flav_su"/>
</dbReference>
<dbReference type="Pfam" id="PF02910">
    <property type="entry name" value="Succ_DH_flav_C"/>
    <property type="match status" value="1"/>
</dbReference>
<dbReference type="InterPro" id="IPR015939">
    <property type="entry name" value="Fum_Rdtase/Succ_DH_flav-like_C"/>
</dbReference>
<dbReference type="PANTHER" id="PTHR11632">
    <property type="entry name" value="SUCCINATE DEHYDROGENASE 2 FLAVOPROTEIN SUBUNIT"/>
    <property type="match status" value="1"/>
</dbReference>
<keyword evidence="2" id="KW-0560">Oxidoreductase</keyword>
<dbReference type="InterPro" id="IPR003953">
    <property type="entry name" value="FAD-dep_OxRdtase_2_FAD-bd"/>
</dbReference>
<gene>
    <name evidence="5" type="ORF">Q8A49_19445</name>
</gene>
<evidence type="ECO:0000259" key="3">
    <source>
        <dbReference type="Pfam" id="PF00890"/>
    </source>
</evidence>
<name>A0ABU7KTP6_9ACTN</name>
<keyword evidence="1" id="KW-0285">Flavoprotein</keyword>
<dbReference type="Gene3D" id="3.90.700.10">
    <property type="entry name" value="Succinate dehydrogenase/fumarate reductase flavoprotein, catalytic domain"/>
    <property type="match status" value="1"/>
</dbReference>
<dbReference type="InterPro" id="IPR037099">
    <property type="entry name" value="Fum_R/Succ_DH_flav-like_C_sf"/>
</dbReference>
<dbReference type="NCBIfam" id="NF005749">
    <property type="entry name" value="PRK07573.1"/>
    <property type="match status" value="1"/>
</dbReference>
<dbReference type="Gene3D" id="1.20.58.100">
    <property type="entry name" value="Fumarate reductase/succinate dehydrogenase flavoprotein-like, C-terminal domain"/>
    <property type="match status" value="1"/>
</dbReference>
<dbReference type="EMBL" id="JAUUCC010000051">
    <property type="protein sequence ID" value="MEE2052680.1"/>
    <property type="molecule type" value="Genomic_DNA"/>
</dbReference>
<dbReference type="Gene3D" id="3.50.50.60">
    <property type="entry name" value="FAD/NAD(P)-binding domain"/>
    <property type="match status" value="1"/>
</dbReference>
<protein>
    <submittedName>
        <fullName evidence="5">Fumarate reductase/succinate dehydrogenase flavoprotein subunit</fullName>
    </submittedName>
</protein>
<reference evidence="5 6" key="1">
    <citation type="submission" date="2023-07" db="EMBL/GenBank/DDBJ databases">
        <authorList>
            <person name="Girao M."/>
            <person name="Carvalho M.F."/>
        </authorList>
    </citation>
    <scope>NUCLEOTIDE SEQUENCE [LARGE SCALE GENOMIC DNA]</scope>
    <source>
        <strain evidence="5 6">66/93</strain>
    </source>
</reference>
<evidence type="ECO:0000256" key="2">
    <source>
        <dbReference type="ARBA" id="ARBA00023002"/>
    </source>
</evidence>
<dbReference type="PANTHER" id="PTHR11632:SF53">
    <property type="entry name" value="SUCCINATE DEHYDROGENASE FLAVOPROTEIN SUBUNIT"/>
    <property type="match status" value="1"/>
</dbReference>
<evidence type="ECO:0000313" key="6">
    <source>
        <dbReference type="Proteomes" id="UP001348641"/>
    </source>
</evidence>
<dbReference type="InterPro" id="IPR036188">
    <property type="entry name" value="FAD/NAD-bd_sf"/>
</dbReference>
<evidence type="ECO:0000256" key="1">
    <source>
        <dbReference type="ARBA" id="ARBA00022630"/>
    </source>
</evidence>
<evidence type="ECO:0000313" key="5">
    <source>
        <dbReference type="EMBL" id="MEE2052680.1"/>
    </source>
</evidence>
<dbReference type="InterPro" id="IPR030664">
    <property type="entry name" value="SdhA/FrdA/AprA"/>
</dbReference>
<organism evidence="5 6">
    <name type="scientific">Nocardiopsis tropica</name>
    <dbReference type="NCBI Taxonomy" id="109330"/>
    <lineage>
        <taxon>Bacteria</taxon>
        <taxon>Bacillati</taxon>
        <taxon>Actinomycetota</taxon>
        <taxon>Actinomycetes</taxon>
        <taxon>Streptosporangiales</taxon>
        <taxon>Nocardiopsidaceae</taxon>
        <taxon>Nocardiopsis</taxon>
    </lineage>
</organism>
<dbReference type="Proteomes" id="UP001348641">
    <property type="component" value="Unassembled WGS sequence"/>
</dbReference>
<dbReference type="SUPFAM" id="SSF51905">
    <property type="entry name" value="FAD/NAD(P)-binding domain"/>
    <property type="match status" value="1"/>
</dbReference>
<feature type="domain" description="FAD-dependent oxidoreductase 2 FAD-binding" evidence="3">
    <location>
        <begin position="47"/>
        <end position="452"/>
    </location>
</feature>
<accession>A0ABU7KTP6</accession>
<dbReference type="NCBIfam" id="TIGR01811">
    <property type="entry name" value="sdhA_Bsu"/>
    <property type="match status" value="1"/>
</dbReference>
<comment type="caution">
    <text evidence="5">The sequence shown here is derived from an EMBL/GenBank/DDBJ whole genome shotgun (WGS) entry which is preliminary data.</text>
</comment>
<dbReference type="PRINTS" id="PR00368">
    <property type="entry name" value="FADPNR"/>
</dbReference>
<dbReference type="SUPFAM" id="SSF56425">
    <property type="entry name" value="Succinate dehydrogenase/fumarate reductase flavoprotein, catalytic domain"/>
    <property type="match status" value="1"/>
</dbReference>
<proteinExistence type="predicted"/>
<feature type="domain" description="Fumarate reductase/succinate dehydrogenase flavoprotein-like C-terminal" evidence="4">
    <location>
        <begin position="513"/>
        <end position="647"/>
    </location>
</feature>
<dbReference type="SUPFAM" id="SSF46977">
    <property type="entry name" value="Succinate dehydrogenase/fumarate reductase flavoprotein C-terminal domain"/>
    <property type="match status" value="1"/>
</dbReference>
<dbReference type="Pfam" id="PF00890">
    <property type="entry name" value="FAD_binding_2"/>
    <property type="match status" value="1"/>
</dbReference>
<dbReference type="RefSeq" id="WP_330159687.1">
    <property type="nucleotide sequence ID" value="NZ_BAAAJA010000001.1"/>
</dbReference>
<sequence>MSENDLYIEGAPIRDEKAPEGPINERWDKRRFGAKLVNPANRRKLSVIIVGTGLAGASAAATLGEAGYKVTSFCYQDSPRRAHSIAAQGGINAAKNYRNDGDSIYRLFYDTVKGGDFRSRESNVYRLAQTSVEIIDQCVAQGVPFAREYGGLLDNRSFGGVQVSRTFYARGQTGQQLLIGAYQAQERQIAAGTVKMNTRHEMLEVIVVDGKARGIIARDMVTGEIETHFADAVVLATGGYGNVFFLSTNAMGSNVTAAWRAHRKGAHFANPCYTQIHPTCIPVSGDYQSKLTLMSESLRNDGRIWVPKVGGDDRDPRQIPEGERDYYLERIYPSFGNLVPRDIASRAAKNVCDEGRGVGPGGLGVYLDFADAIERLGRDAVEAKYGNLFDMYQRITGENPYEVPMRIYPAVHYTMGGLWVDYDLQSTIPGLFVTGEANFSDHGANRLGASALMQGLADGYFVLPNTINDYLAAGPFEPIDETHPEAVAAKADVTARIDKLLSINGSRTVDSFHKELGHIMWDYCGMERNEEGLRKAIELIRELRAEFWRDVKVLGANEEFNQALEKANRVADFLELGELMCIDALHRRESCGGHFRSESQTEDGEALRHDDEFAYVAAWEFGGVDSKPVLHKEDLEYEYVEMKQRSYK</sequence>
<dbReference type="InterPro" id="IPR027477">
    <property type="entry name" value="Succ_DH/fumarate_Rdtase_cat_sf"/>
</dbReference>
<evidence type="ECO:0000259" key="4">
    <source>
        <dbReference type="Pfam" id="PF02910"/>
    </source>
</evidence>